<protein>
    <recommendedName>
        <fullName evidence="2">General stress protein 17M-like domain-containing protein</fullName>
    </recommendedName>
</protein>
<keyword evidence="4" id="KW-1185">Reference proteome</keyword>
<evidence type="ECO:0000256" key="1">
    <source>
        <dbReference type="SAM" id="Phobius"/>
    </source>
</evidence>
<name>A0A918AS90_9PSEU</name>
<keyword evidence="1" id="KW-1133">Transmembrane helix</keyword>
<gene>
    <name evidence="3" type="ORF">GCM10010185_58380</name>
</gene>
<sequence length="182" mass="18949">MGEEVVAVTRPQSYQPGGHAPAATGQVVVASYQTYAEAERAVDHLSDQRFPVERTAIVGRGLSSFEQVTGRLTTWRAAAQSALSGALLGALFGWLFGLFDWINPLISGLLLALYGAVFGAILGALFGLIGHAMTGGRRDFSSVAGMRADSYDVLVDTDHAARAAQLLDAPGAPGRGHAVPAA</sequence>
<keyword evidence="1" id="KW-0472">Membrane</keyword>
<reference evidence="3" key="2">
    <citation type="submission" date="2020-09" db="EMBL/GenBank/DDBJ databases">
        <authorList>
            <person name="Sun Q."/>
            <person name="Ohkuma M."/>
        </authorList>
    </citation>
    <scope>NUCLEOTIDE SEQUENCE</scope>
    <source>
        <strain evidence="3">JCM 3313</strain>
    </source>
</reference>
<accession>A0A918AS90</accession>
<feature type="domain" description="General stress protein 17M-like" evidence="2">
    <location>
        <begin position="28"/>
        <end position="95"/>
    </location>
</feature>
<dbReference type="InterPro" id="IPR025889">
    <property type="entry name" value="GSP17M-like_dom"/>
</dbReference>
<proteinExistence type="predicted"/>
<comment type="caution">
    <text evidence="3">The sequence shown here is derived from an EMBL/GenBank/DDBJ whole genome shotgun (WGS) entry which is preliminary data.</text>
</comment>
<feature type="transmembrane region" description="Helical" evidence="1">
    <location>
        <begin position="81"/>
        <end position="99"/>
    </location>
</feature>
<dbReference type="AlphaFoldDB" id="A0A918AS90"/>
<feature type="transmembrane region" description="Helical" evidence="1">
    <location>
        <begin position="105"/>
        <end position="129"/>
    </location>
</feature>
<dbReference type="Pfam" id="PF11181">
    <property type="entry name" value="YflT"/>
    <property type="match status" value="1"/>
</dbReference>
<dbReference type="Proteomes" id="UP000639606">
    <property type="component" value="Unassembled WGS sequence"/>
</dbReference>
<reference evidence="3" key="1">
    <citation type="journal article" date="2014" name="Int. J. Syst. Evol. Microbiol.">
        <title>Complete genome sequence of Corynebacterium casei LMG S-19264T (=DSM 44701T), isolated from a smear-ripened cheese.</title>
        <authorList>
            <consortium name="US DOE Joint Genome Institute (JGI-PGF)"/>
            <person name="Walter F."/>
            <person name="Albersmeier A."/>
            <person name="Kalinowski J."/>
            <person name="Ruckert C."/>
        </authorList>
    </citation>
    <scope>NUCLEOTIDE SEQUENCE</scope>
    <source>
        <strain evidence="3">JCM 3313</strain>
    </source>
</reference>
<keyword evidence="1" id="KW-0812">Transmembrane</keyword>
<evidence type="ECO:0000313" key="3">
    <source>
        <dbReference type="EMBL" id="GGP76898.1"/>
    </source>
</evidence>
<dbReference type="EMBL" id="BMRG01000016">
    <property type="protein sequence ID" value="GGP76898.1"/>
    <property type="molecule type" value="Genomic_DNA"/>
</dbReference>
<evidence type="ECO:0000259" key="2">
    <source>
        <dbReference type="Pfam" id="PF11181"/>
    </source>
</evidence>
<evidence type="ECO:0000313" key="4">
    <source>
        <dbReference type="Proteomes" id="UP000639606"/>
    </source>
</evidence>
<organism evidence="3 4">
    <name type="scientific">Saccharothrix coeruleofusca</name>
    <dbReference type="NCBI Taxonomy" id="33919"/>
    <lineage>
        <taxon>Bacteria</taxon>
        <taxon>Bacillati</taxon>
        <taxon>Actinomycetota</taxon>
        <taxon>Actinomycetes</taxon>
        <taxon>Pseudonocardiales</taxon>
        <taxon>Pseudonocardiaceae</taxon>
        <taxon>Saccharothrix</taxon>
    </lineage>
</organism>